<evidence type="ECO:0000313" key="2">
    <source>
        <dbReference type="Proteomes" id="UP001499852"/>
    </source>
</evidence>
<sequence length="79" mass="8717">MVAAVIATVAWLDTEEPDFREAALGIMDGGWKCLVPKQPLVEVLPAAGTKVDQLSDVLSSEPDRDKIDPVLDLIYFNYR</sequence>
<organism evidence="1 2">
    <name type="scientific">Prosthecobacter algae</name>
    <dbReference type="NCBI Taxonomy" id="1144682"/>
    <lineage>
        <taxon>Bacteria</taxon>
        <taxon>Pseudomonadati</taxon>
        <taxon>Verrucomicrobiota</taxon>
        <taxon>Verrucomicrobiia</taxon>
        <taxon>Verrucomicrobiales</taxon>
        <taxon>Verrucomicrobiaceae</taxon>
        <taxon>Prosthecobacter</taxon>
    </lineage>
</organism>
<dbReference type="RefSeq" id="WP_345738086.1">
    <property type="nucleotide sequence ID" value="NZ_BAABIA010000009.1"/>
</dbReference>
<protein>
    <submittedName>
        <fullName evidence="1">Uncharacterized protein</fullName>
    </submittedName>
</protein>
<dbReference type="Proteomes" id="UP001499852">
    <property type="component" value="Unassembled WGS sequence"/>
</dbReference>
<comment type="caution">
    <text evidence="1">The sequence shown here is derived from an EMBL/GenBank/DDBJ whole genome shotgun (WGS) entry which is preliminary data.</text>
</comment>
<dbReference type="EMBL" id="BAABIA010000009">
    <property type="protein sequence ID" value="GAA5146277.1"/>
    <property type="molecule type" value="Genomic_DNA"/>
</dbReference>
<evidence type="ECO:0000313" key="1">
    <source>
        <dbReference type="EMBL" id="GAA5146277.1"/>
    </source>
</evidence>
<name>A0ABP9PIL3_9BACT</name>
<proteinExistence type="predicted"/>
<gene>
    <name evidence="1" type="ORF">GCM10023213_39040</name>
</gene>
<accession>A0ABP9PIL3</accession>
<reference evidence="2" key="1">
    <citation type="journal article" date="2019" name="Int. J. Syst. Evol. Microbiol.">
        <title>The Global Catalogue of Microorganisms (GCM) 10K type strain sequencing project: providing services to taxonomists for standard genome sequencing and annotation.</title>
        <authorList>
            <consortium name="The Broad Institute Genomics Platform"/>
            <consortium name="The Broad Institute Genome Sequencing Center for Infectious Disease"/>
            <person name="Wu L."/>
            <person name="Ma J."/>
        </authorList>
    </citation>
    <scope>NUCLEOTIDE SEQUENCE [LARGE SCALE GENOMIC DNA]</scope>
    <source>
        <strain evidence="2">JCM 18053</strain>
    </source>
</reference>
<keyword evidence="2" id="KW-1185">Reference proteome</keyword>